<gene>
    <name evidence="2" type="ORF">NDU88_002134</name>
</gene>
<dbReference type="EMBL" id="JANPWB010000001">
    <property type="protein sequence ID" value="KAJ1214516.1"/>
    <property type="molecule type" value="Genomic_DNA"/>
</dbReference>
<evidence type="ECO:0000313" key="2">
    <source>
        <dbReference type="EMBL" id="KAJ1214516.1"/>
    </source>
</evidence>
<name>A0AAV7WPB4_PLEWA</name>
<proteinExistence type="predicted"/>
<protein>
    <submittedName>
        <fullName evidence="2">Uncharacterized protein</fullName>
    </submittedName>
</protein>
<comment type="caution">
    <text evidence="2">The sequence shown here is derived from an EMBL/GenBank/DDBJ whole genome shotgun (WGS) entry which is preliminary data.</text>
</comment>
<evidence type="ECO:0000256" key="1">
    <source>
        <dbReference type="SAM" id="MobiDB-lite"/>
    </source>
</evidence>
<keyword evidence="3" id="KW-1185">Reference proteome</keyword>
<accession>A0AAV7WPB4</accession>
<organism evidence="2 3">
    <name type="scientific">Pleurodeles waltl</name>
    <name type="common">Iberian ribbed newt</name>
    <dbReference type="NCBI Taxonomy" id="8319"/>
    <lineage>
        <taxon>Eukaryota</taxon>
        <taxon>Metazoa</taxon>
        <taxon>Chordata</taxon>
        <taxon>Craniata</taxon>
        <taxon>Vertebrata</taxon>
        <taxon>Euteleostomi</taxon>
        <taxon>Amphibia</taxon>
        <taxon>Batrachia</taxon>
        <taxon>Caudata</taxon>
        <taxon>Salamandroidea</taxon>
        <taxon>Salamandridae</taxon>
        <taxon>Pleurodelinae</taxon>
        <taxon>Pleurodeles</taxon>
    </lineage>
</organism>
<dbReference type="AlphaFoldDB" id="A0AAV7WPB4"/>
<dbReference type="Proteomes" id="UP001066276">
    <property type="component" value="Chromosome 1_1"/>
</dbReference>
<reference evidence="2" key="1">
    <citation type="journal article" date="2022" name="bioRxiv">
        <title>Sequencing and chromosome-scale assembly of the giantPleurodeles waltlgenome.</title>
        <authorList>
            <person name="Brown T."/>
            <person name="Elewa A."/>
            <person name="Iarovenko S."/>
            <person name="Subramanian E."/>
            <person name="Araus A.J."/>
            <person name="Petzold A."/>
            <person name="Susuki M."/>
            <person name="Suzuki K.-i.T."/>
            <person name="Hayashi T."/>
            <person name="Toyoda A."/>
            <person name="Oliveira C."/>
            <person name="Osipova E."/>
            <person name="Leigh N.D."/>
            <person name="Simon A."/>
            <person name="Yun M.H."/>
        </authorList>
    </citation>
    <scope>NUCLEOTIDE SEQUENCE</scope>
    <source>
        <strain evidence="2">20211129_DDA</strain>
        <tissue evidence="2">Liver</tissue>
    </source>
</reference>
<feature type="region of interest" description="Disordered" evidence="1">
    <location>
        <begin position="1"/>
        <end position="23"/>
    </location>
</feature>
<evidence type="ECO:0000313" key="3">
    <source>
        <dbReference type="Proteomes" id="UP001066276"/>
    </source>
</evidence>
<sequence length="82" mass="8750">MLPTHAGSCKPPPLPLLSPPLSGRVPRDAGGLPVILLPVSASDAVPPQMRRRLRPRDPEWAGQEGLAITRPPCCSKLIISNE</sequence>